<proteinExistence type="predicted"/>
<sequence length="154" mass="17222">MFDVLRVRESLRHKLPSFYLFGNETRKRIVILCTLSVRWFGGDSRSISDTSGSFEFCISQQWLVGHLSFTHDTKVRSTQRSESLSIDIAADFIKGKKVNMFASSARDLARGLHTNASCPSVISPKASTSLYQICAARSEADISRHDSVRALFSV</sequence>
<keyword evidence="2" id="KW-1185">Reference proteome</keyword>
<dbReference type="Proteomes" id="UP000800235">
    <property type="component" value="Unassembled WGS sequence"/>
</dbReference>
<dbReference type="AlphaFoldDB" id="A0A9P4TVH7"/>
<gene>
    <name evidence="1" type="ORF">EJ08DRAFT_379795</name>
</gene>
<reference evidence="1" key="1">
    <citation type="journal article" date="2020" name="Stud. Mycol.">
        <title>101 Dothideomycetes genomes: a test case for predicting lifestyles and emergence of pathogens.</title>
        <authorList>
            <person name="Haridas S."/>
            <person name="Albert R."/>
            <person name="Binder M."/>
            <person name="Bloem J."/>
            <person name="Labutti K."/>
            <person name="Salamov A."/>
            <person name="Andreopoulos B."/>
            <person name="Baker S."/>
            <person name="Barry K."/>
            <person name="Bills G."/>
            <person name="Bluhm B."/>
            <person name="Cannon C."/>
            <person name="Castanera R."/>
            <person name="Culley D."/>
            <person name="Daum C."/>
            <person name="Ezra D."/>
            <person name="Gonzalez J."/>
            <person name="Henrissat B."/>
            <person name="Kuo A."/>
            <person name="Liang C."/>
            <person name="Lipzen A."/>
            <person name="Lutzoni F."/>
            <person name="Magnuson J."/>
            <person name="Mondo S."/>
            <person name="Nolan M."/>
            <person name="Ohm R."/>
            <person name="Pangilinan J."/>
            <person name="Park H.-J."/>
            <person name="Ramirez L."/>
            <person name="Alfaro M."/>
            <person name="Sun H."/>
            <person name="Tritt A."/>
            <person name="Yoshinaga Y."/>
            <person name="Zwiers L.-H."/>
            <person name="Turgeon B."/>
            <person name="Goodwin S."/>
            <person name="Spatafora J."/>
            <person name="Crous P."/>
            <person name="Grigoriev I."/>
        </authorList>
    </citation>
    <scope>NUCLEOTIDE SEQUENCE</scope>
    <source>
        <strain evidence="1">CBS 130266</strain>
    </source>
</reference>
<name>A0A9P4TVH7_9PEZI</name>
<accession>A0A9P4TVH7</accession>
<organism evidence="1 2">
    <name type="scientific">Tothia fuscella</name>
    <dbReference type="NCBI Taxonomy" id="1048955"/>
    <lineage>
        <taxon>Eukaryota</taxon>
        <taxon>Fungi</taxon>
        <taxon>Dikarya</taxon>
        <taxon>Ascomycota</taxon>
        <taxon>Pezizomycotina</taxon>
        <taxon>Dothideomycetes</taxon>
        <taxon>Pleosporomycetidae</taxon>
        <taxon>Venturiales</taxon>
        <taxon>Cylindrosympodiaceae</taxon>
        <taxon>Tothia</taxon>
    </lineage>
</organism>
<dbReference type="EMBL" id="MU007066">
    <property type="protein sequence ID" value="KAF2426188.1"/>
    <property type="molecule type" value="Genomic_DNA"/>
</dbReference>
<evidence type="ECO:0000313" key="1">
    <source>
        <dbReference type="EMBL" id="KAF2426188.1"/>
    </source>
</evidence>
<protein>
    <submittedName>
        <fullName evidence="1">Uncharacterized protein</fullName>
    </submittedName>
</protein>
<evidence type="ECO:0000313" key="2">
    <source>
        <dbReference type="Proteomes" id="UP000800235"/>
    </source>
</evidence>
<comment type="caution">
    <text evidence="1">The sequence shown here is derived from an EMBL/GenBank/DDBJ whole genome shotgun (WGS) entry which is preliminary data.</text>
</comment>